<evidence type="ECO:0000256" key="4">
    <source>
        <dbReference type="ARBA" id="ARBA00022692"/>
    </source>
</evidence>
<feature type="transmembrane region" description="Helical" evidence="7">
    <location>
        <begin position="411"/>
        <end position="429"/>
    </location>
</feature>
<dbReference type="InterPro" id="IPR004638">
    <property type="entry name" value="EmrB-like"/>
</dbReference>
<gene>
    <name evidence="9" type="ORF">SAMN05216389_101317</name>
</gene>
<feature type="transmembrane region" description="Helical" evidence="7">
    <location>
        <begin position="59"/>
        <end position="80"/>
    </location>
</feature>
<name>A0A1H9YDJ5_9BACI</name>
<dbReference type="EMBL" id="FOHE01000001">
    <property type="protein sequence ID" value="SES66622.1"/>
    <property type="molecule type" value="Genomic_DNA"/>
</dbReference>
<evidence type="ECO:0000256" key="3">
    <source>
        <dbReference type="ARBA" id="ARBA00022475"/>
    </source>
</evidence>
<evidence type="ECO:0000259" key="8">
    <source>
        <dbReference type="PROSITE" id="PS50850"/>
    </source>
</evidence>
<dbReference type="STRING" id="930131.SAMN05216389_101317"/>
<dbReference type="RefSeq" id="WP_090866127.1">
    <property type="nucleotide sequence ID" value="NZ_FOHE01000001.1"/>
</dbReference>
<evidence type="ECO:0000256" key="1">
    <source>
        <dbReference type="ARBA" id="ARBA00004651"/>
    </source>
</evidence>
<keyword evidence="6 7" id="KW-0472">Membrane</keyword>
<dbReference type="NCBIfam" id="TIGR00711">
    <property type="entry name" value="efflux_EmrB"/>
    <property type="match status" value="1"/>
</dbReference>
<proteinExistence type="predicted"/>
<keyword evidence="3" id="KW-1003">Cell membrane</keyword>
<keyword evidence="5 7" id="KW-1133">Transmembrane helix</keyword>
<dbReference type="Gene3D" id="1.20.1720.10">
    <property type="entry name" value="Multidrug resistance protein D"/>
    <property type="match status" value="1"/>
</dbReference>
<dbReference type="GO" id="GO:0022857">
    <property type="term" value="F:transmembrane transporter activity"/>
    <property type="evidence" value="ECO:0007669"/>
    <property type="project" value="InterPro"/>
</dbReference>
<organism evidence="9 10">
    <name type="scientific">Oceanobacillus limi</name>
    <dbReference type="NCBI Taxonomy" id="930131"/>
    <lineage>
        <taxon>Bacteria</taxon>
        <taxon>Bacillati</taxon>
        <taxon>Bacillota</taxon>
        <taxon>Bacilli</taxon>
        <taxon>Bacillales</taxon>
        <taxon>Bacillaceae</taxon>
        <taxon>Oceanobacillus</taxon>
    </lineage>
</organism>
<protein>
    <submittedName>
        <fullName evidence="9">Drug resistance transporter, EmrB/QacA subfamily</fullName>
    </submittedName>
</protein>
<dbReference type="GO" id="GO:0005886">
    <property type="term" value="C:plasma membrane"/>
    <property type="evidence" value="ECO:0007669"/>
    <property type="project" value="UniProtKB-SubCell"/>
</dbReference>
<dbReference type="OrthoDB" id="9816041at2"/>
<dbReference type="AlphaFoldDB" id="A0A1H9YDJ5"/>
<evidence type="ECO:0000256" key="2">
    <source>
        <dbReference type="ARBA" id="ARBA00022448"/>
    </source>
</evidence>
<keyword evidence="2" id="KW-0813">Transport</keyword>
<evidence type="ECO:0000313" key="10">
    <source>
        <dbReference type="Proteomes" id="UP000198618"/>
    </source>
</evidence>
<feature type="transmembrane region" description="Helical" evidence="7">
    <location>
        <begin position="274"/>
        <end position="299"/>
    </location>
</feature>
<evidence type="ECO:0000313" key="9">
    <source>
        <dbReference type="EMBL" id="SES66622.1"/>
    </source>
</evidence>
<keyword evidence="4 7" id="KW-0812">Transmembrane</keyword>
<feature type="transmembrane region" description="Helical" evidence="7">
    <location>
        <begin position="149"/>
        <end position="169"/>
    </location>
</feature>
<feature type="transmembrane region" description="Helical" evidence="7">
    <location>
        <begin position="175"/>
        <end position="194"/>
    </location>
</feature>
<comment type="subcellular location">
    <subcellularLocation>
        <location evidence="1">Cell membrane</location>
        <topology evidence="1">Multi-pass membrane protein</topology>
    </subcellularLocation>
</comment>
<dbReference type="Pfam" id="PF07690">
    <property type="entry name" value="MFS_1"/>
    <property type="match status" value="1"/>
</dbReference>
<dbReference type="InterPro" id="IPR011701">
    <property type="entry name" value="MFS"/>
</dbReference>
<feature type="transmembrane region" description="Helical" evidence="7">
    <location>
        <begin position="21"/>
        <end position="47"/>
    </location>
</feature>
<feature type="transmembrane region" description="Helical" evidence="7">
    <location>
        <begin position="206"/>
        <end position="226"/>
    </location>
</feature>
<dbReference type="CDD" id="cd17503">
    <property type="entry name" value="MFS_LmrB_MDR_like"/>
    <property type="match status" value="1"/>
</dbReference>
<dbReference type="PANTHER" id="PTHR42718:SF24">
    <property type="entry name" value="MAJOR FACILITATOR SUPERFAMILY (MFS) PROFILE DOMAIN-CONTAINING PROTEIN"/>
    <property type="match status" value="1"/>
</dbReference>
<evidence type="ECO:0000256" key="5">
    <source>
        <dbReference type="ARBA" id="ARBA00022989"/>
    </source>
</evidence>
<feature type="transmembrane region" description="Helical" evidence="7">
    <location>
        <begin position="87"/>
        <end position="110"/>
    </location>
</feature>
<feature type="transmembrane region" description="Helical" evidence="7">
    <location>
        <begin position="116"/>
        <end position="137"/>
    </location>
</feature>
<accession>A0A1H9YDJ5</accession>
<dbReference type="SUPFAM" id="SSF103473">
    <property type="entry name" value="MFS general substrate transporter"/>
    <property type="match status" value="1"/>
</dbReference>
<dbReference type="InterPro" id="IPR020846">
    <property type="entry name" value="MFS_dom"/>
</dbReference>
<dbReference type="PRINTS" id="PR01036">
    <property type="entry name" value="TCRTETB"/>
</dbReference>
<reference evidence="9 10" key="1">
    <citation type="submission" date="2016-10" db="EMBL/GenBank/DDBJ databases">
        <authorList>
            <person name="de Groot N.N."/>
        </authorList>
    </citation>
    <scope>NUCLEOTIDE SEQUENCE [LARGE SCALE GENOMIC DNA]</scope>
    <source>
        <strain evidence="9 10">IBRC-M 10780</strain>
    </source>
</reference>
<evidence type="ECO:0000256" key="7">
    <source>
        <dbReference type="SAM" id="Phobius"/>
    </source>
</evidence>
<dbReference type="PANTHER" id="PTHR42718">
    <property type="entry name" value="MAJOR FACILITATOR SUPERFAMILY MULTIDRUG TRANSPORTER MFSC"/>
    <property type="match status" value="1"/>
</dbReference>
<dbReference type="Gene3D" id="1.20.1250.20">
    <property type="entry name" value="MFS general substrate transporter like domains"/>
    <property type="match status" value="1"/>
</dbReference>
<dbReference type="InterPro" id="IPR036259">
    <property type="entry name" value="MFS_trans_sf"/>
</dbReference>
<feature type="transmembrane region" description="Helical" evidence="7">
    <location>
        <begin position="232"/>
        <end position="254"/>
    </location>
</feature>
<feature type="transmembrane region" description="Helical" evidence="7">
    <location>
        <begin position="305"/>
        <end position="327"/>
    </location>
</feature>
<dbReference type="PROSITE" id="PS50850">
    <property type="entry name" value="MFS"/>
    <property type="match status" value="1"/>
</dbReference>
<dbReference type="Proteomes" id="UP000198618">
    <property type="component" value="Unassembled WGS sequence"/>
</dbReference>
<feature type="transmembrane region" description="Helical" evidence="7">
    <location>
        <begin position="441"/>
        <end position="462"/>
    </location>
</feature>
<evidence type="ECO:0000256" key="6">
    <source>
        <dbReference type="ARBA" id="ARBA00023136"/>
    </source>
</evidence>
<sequence>MVKSHVPDQSGDPTTINKIPLMAVLLSGAFVAILNQTLLATALPHIMDDLELTENVAQWLQSIFMLVNGIMIPITAFLIGRFTTRGLFLTAMGLFAVGTFVCAVSPSFSMLLVGRILQASGAGIMMPLMQTIMFLIFPIEKRGQAMGMFGLIISFAPAIGPTLSGYLVEHFPWRSLFYVIFPIVVIDIIVAIFILKNVTKRTFPKLDILSIILSTLGFGGLLYAFSTAGSSGWTSIHVVISLIIGSVTLTWFILRQLKLDEPILEFRIFKYPVFTLTTLLGMVVFIAMIGGAVILPILMQNMLGFTAFQSGLMLLPGALVMGFMNPVTGKLFDKFGAKWLSIIGFTILSITTFLFTIINEETTFTYLAVVNAFRMLSVAMVMMPVTTAGLNMLPTKLLPHGTAMNNTMRQIAGAVGTALLVSVMTTAAIPEEGIQGAIHGVNVSFIVAGITALIGLVISILIKYKQPEDEGKVQTTES</sequence>
<feature type="transmembrane region" description="Helical" evidence="7">
    <location>
        <begin position="339"/>
        <end position="358"/>
    </location>
</feature>
<feature type="domain" description="Major facilitator superfamily (MFS) profile" evidence="8">
    <location>
        <begin position="21"/>
        <end position="467"/>
    </location>
</feature>
<feature type="transmembrane region" description="Helical" evidence="7">
    <location>
        <begin position="364"/>
        <end position="390"/>
    </location>
</feature>
<keyword evidence="10" id="KW-1185">Reference proteome</keyword>